<feature type="compositionally biased region" description="Acidic residues" evidence="1">
    <location>
        <begin position="92"/>
        <end position="103"/>
    </location>
</feature>
<evidence type="ECO:0000313" key="2">
    <source>
        <dbReference type="EMBL" id="KAK3917432.1"/>
    </source>
</evidence>
<accession>A0AAE1H9P8</accession>
<reference evidence="2" key="2">
    <citation type="journal article" date="2023" name="BMC Genomics">
        <title>Pest status, molecular evolution, and epigenetic factors derived from the genome assembly of Frankliniella fusca, a thysanopteran phytovirus vector.</title>
        <authorList>
            <person name="Catto M.A."/>
            <person name="Labadie P.E."/>
            <person name="Jacobson A.L."/>
            <person name="Kennedy G.G."/>
            <person name="Srinivasan R."/>
            <person name="Hunt B.G."/>
        </authorList>
    </citation>
    <scope>NUCLEOTIDE SEQUENCE</scope>
    <source>
        <strain evidence="2">PL_HMW_Pooled</strain>
    </source>
</reference>
<comment type="caution">
    <text evidence="2">The sequence shown here is derived from an EMBL/GenBank/DDBJ whole genome shotgun (WGS) entry which is preliminary data.</text>
</comment>
<proteinExistence type="predicted"/>
<name>A0AAE1H9P8_9NEOP</name>
<sequence length="302" mass="32554">MERIKFRMGPEPAAWVRYGSGYERPPPDRTGVLPHLHLPPAARAGTPTPTPGARLRSTPRDAAAAPSVVMLSNGVTSRAYHRPQPAPRLYEEDSGDEDEDSTDEYGSCSEAPLYENVLDDDEDDDDEPDEQGGVYENVVFEPPAYSNLVRGEEDPDEGQVYANVNLGLSEQPTYDVPTRRPGPQPQQPQEYANLPNGAGSVSTAPPPPPSSGAHEWRCYDERLSGAPTGAALPAGLVECVARPAGTALQGKQILYDGQVQLVGRATAEPFYGCSPVIELLVSLTSCAEQAPLGRQANSYHYR</sequence>
<dbReference type="Proteomes" id="UP001219518">
    <property type="component" value="Unassembled WGS sequence"/>
</dbReference>
<keyword evidence="3" id="KW-1185">Reference proteome</keyword>
<feature type="compositionally biased region" description="Acidic residues" evidence="1">
    <location>
        <begin position="117"/>
        <end position="130"/>
    </location>
</feature>
<protein>
    <submittedName>
        <fullName evidence="2">Phosphoribosylaminoimidazole-succinocarboxamide synthase</fullName>
    </submittedName>
</protein>
<dbReference type="AlphaFoldDB" id="A0AAE1H9P8"/>
<feature type="compositionally biased region" description="Low complexity" evidence="1">
    <location>
        <begin position="38"/>
        <end position="56"/>
    </location>
</feature>
<gene>
    <name evidence="2" type="ORF">KUF71_006963</name>
</gene>
<organism evidence="2 3">
    <name type="scientific">Frankliniella fusca</name>
    <dbReference type="NCBI Taxonomy" id="407009"/>
    <lineage>
        <taxon>Eukaryota</taxon>
        <taxon>Metazoa</taxon>
        <taxon>Ecdysozoa</taxon>
        <taxon>Arthropoda</taxon>
        <taxon>Hexapoda</taxon>
        <taxon>Insecta</taxon>
        <taxon>Pterygota</taxon>
        <taxon>Neoptera</taxon>
        <taxon>Paraneoptera</taxon>
        <taxon>Thysanoptera</taxon>
        <taxon>Terebrantia</taxon>
        <taxon>Thripoidea</taxon>
        <taxon>Thripidae</taxon>
        <taxon>Frankliniella</taxon>
    </lineage>
</organism>
<dbReference type="EMBL" id="JAHWGI010000723">
    <property type="protein sequence ID" value="KAK3917432.1"/>
    <property type="molecule type" value="Genomic_DNA"/>
</dbReference>
<reference evidence="2" key="1">
    <citation type="submission" date="2021-07" db="EMBL/GenBank/DDBJ databases">
        <authorList>
            <person name="Catto M.A."/>
            <person name="Jacobson A."/>
            <person name="Kennedy G."/>
            <person name="Labadie P."/>
            <person name="Hunt B.G."/>
            <person name="Srinivasan R."/>
        </authorList>
    </citation>
    <scope>NUCLEOTIDE SEQUENCE</scope>
    <source>
        <strain evidence="2">PL_HMW_Pooled</strain>
        <tissue evidence="2">Head</tissue>
    </source>
</reference>
<evidence type="ECO:0000256" key="1">
    <source>
        <dbReference type="SAM" id="MobiDB-lite"/>
    </source>
</evidence>
<feature type="region of interest" description="Disordered" evidence="1">
    <location>
        <begin position="16"/>
        <end position="143"/>
    </location>
</feature>
<evidence type="ECO:0000313" key="3">
    <source>
        <dbReference type="Proteomes" id="UP001219518"/>
    </source>
</evidence>
<feature type="region of interest" description="Disordered" evidence="1">
    <location>
        <begin position="171"/>
        <end position="215"/>
    </location>
</feature>